<dbReference type="AlphaFoldDB" id="A0A8D3X0H6"/>
<proteinExistence type="predicted"/>
<gene>
    <name evidence="2" type="ORF">BMWSH_1920</name>
</gene>
<keyword evidence="1" id="KW-0812">Transmembrane</keyword>
<reference evidence="2 3" key="1">
    <citation type="journal article" date="2011" name="J. Bacteriol.">
        <title>Complete genome sequence of the industrial strain Bacillus megaterium WSH-002.</title>
        <authorList>
            <person name="Liu L."/>
            <person name="Li Y."/>
            <person name="Zhang J."/>
            <person name="Zou W."/>
            <person name="Zhou Z."/>
            <person name="Liu J."/>
            <person name="Li X."/>
            <person name="Wang L."/>
            <person name="Chen J."/>
        </authorList>
    </citation>
    <scope>NUCLEOTIDE SEQUENCE [LARGE SCALE GENOMIC DNA]</scope>
    <source>
        <strain evidence="2 3">WSH-002</strain>
    </source>
</reference>
<protein>
    <submittedName>
        <fullName evidence="2">Uncharacterized protein</fullName>
    </submittedName>
</protein>
<name>A0A8D3X0H6_PRIMW</name>
<dbReference type="Proteomes" id="UP000001283">
    <property type="component" value="Chromosome"/>
</dbReference>
<dbReference type="KEGG" id="bmh:BMWSH_1920"/>
<feature type="transmembrane region" description="Helical" evidence="1">
    <location>
        <begin position="125"/>
        <end position="145"/>
    </location>
</feature>
<evidence type="ECO:0000256" key="1">
    <source>
        <dbReference type="SAM" id="Phobius"/>
    </source>
</evidence>
<feature type="transmembrane region" description="Helical" evidence="1">
    <location>
        <begin position="152"/>
        <end position="175"/>
    </location>
</feature>
<accession>A0A8D3X0H6</accession>
<sequence>MQHKVNIDKECSFIEALRDDHHAPFGGVRNSRGRDLCVADDPFCCMQKHHGGKYMRANFKRSAQTDVDMRKKQRRTLQSTLNTIGILMFIGILIRWWTVPFTISKDLRIYYNQDFQMTLNESKEFLTFVLCAAGVYFTLVNVYFLGKIGKKLVYIVLVLLAVFNLYMMLMLLVAVTH</sequence>
<organism evidence="2 3">
    <name type="scientific">Priestia megaterium (strain WSH-002)</name>
    <name type="common">Bacillus megaterium</name>
    <dbReference type="NCBI Taxonomy" id="1006007"/>
    <lineage>
        <taxon>Bacteria</taxon>
        <taxon>Bacillati</taxon>
        <taxon>Bacillota</taxon>
        <taxon>Bacilli</taxon>
        <taxon>Bacillales</taxon>
        <taxon>Bacillaceae</taxon>
        <taxon>Priestia</taxon>
    </lineage>
</organism>
<feature type="transmembrane region" description="Helical" evidence="1">
    <location>
        <begin position="79"/>
        <end position="98"/>
    </location>
</feature>
<keyword evidence="1" id="KW-0472">Membrane</keyword>
<keyword evidence="1" id="KW-1133">Transmembrane helix</keyword>
<evidence type="ECO:0000313" key="2">
    <source>
        <dbReference type="EMBL" id="AEN88802.1"/>
    </source>
</evidence>
<evidence type="ECO:0000313" key="3">
    <source>
        <dbReference type="Proteomes" id="UP000001283"/>
    </source>
</evidence>
<dbReference type="EMBL" id="CP003017">
    <property type="protein sequence ID" value="AEN88802.1"/>
    <property type="molecule type" value="Genomic_DNA"/>
</dbReference>